<dbReference type="GeneID" id="54573179"/>
<evidence type="ECO:0000256" key="1">
    <source>
        <dbReference type="SAM" id="MobiDB-lite"/>
    </source>
</evidence>
<dbReference type="Proteomes" id="UP000800094">
    <property type="component" value="Unassembled WGS sequence"/>
</dbReference>
<feature type="domain" description="Tse2 ADP-ribosyltransferase toxin" evidence="2">
    <location>
        <begin position="14"/>
        <end position="136"/>
    </location>
</feature>
<protein>
    <recommendedName>
        <fullName evidence="2">Tse2 ADP-ribosyltransferase toxin domain-containing protein</fullName>
    </recommendedName>
</protein>
<dbReference type="InterPro" id="IPR041018">
    <property type="entry name" value="ADPRTs_Tse2"/>
</dbReference>
<name>A0A6A6IWC5_9PLEO</name>
<reference evidence="3" key="1">
    <citation type="journal article" date="2020" name="Stud. Mycol.">
        <title>101 Dothideomycetes genomes: a test case for predicting lifestyles and emergence of pathogens.</title>
        <authorList>
            <person name="Haridas S."/>
            <person name="Albert R."/>
            <person name="Binder M."/>
            <person name="Bloem J."/>
            <person name="Labutti K."/>
            <person name="Salamov A."/>
            <person name="Andreopoulos B."/>
            <person name="Baker S."/>
            <person name="Barry K."/>
            <person name="Bills G."/>
            <person name="Bluhm B."/>
            <person name="Cannon C."/>
            <person name="Castanera R."/>
            <person name="Culley D."/>
            <person name="Daum C."/>
            <person name="Ezra D."/>
            <person name="Gonzalez J."/>
            <person name="Henrissat B."/>
            <person name="Kuo A."/>
            <person name="Liang C."/>
            <person name="Lipzen A."/>
            <person name="Lutzoni F."/>
            <person name="Magnuson J."/>
            <person name="Mondo S."/>
            <person name="Nolan M."/>
            <person name="Ohm R."/>
            <person name="Pangilinan J."/>
            <person name="Park H.-J."/>
            <person name="Ramirez L."/>
            <person name="Alfaro M."/>
            <person name="Sun H."/>
            <person name="Tritt A."/>
            <person name="Yoshinaga Y."/>
            <person name="Zwiers L.-H."/>
            <person name="Turgeon B."/>
            <person name="Goodwin S."/>
            <person name="Spatafora J."/>
            <person name="Crous P."/>
            <person name="Grigoriev I."/>
        </authorList>
    </citation>
    <scope>NUCLEOTIDE SEQUENCE</scope>
    <source>
        <strain evidence="3">CBS 122368</strain>
    </source>
</reference>
<sequence>MSPSLIAVFKIFPKELFRVNNGRAVRLREWSLQRQRRFDVLTNSGMVQAKALNPDTYTRPNGASMRPNSDFQRKLIQKIKGNEVVVYSIPTDLLLVHEYGDHYSLQAAENMPLNELNNKITSFLESHGRVRSKEDWLQAYVTPSEPSSSSSAMQHASASAGSTESNPWVWDEQHRKYRRWDGRNWVWQ</sequence>
<organism evidence="3 4">
    <name type="scientific">Trematosphaeria pertusa</name>
    <dbReference type="NCBI Taxonomy" id="390896"/>
    <lineage>
        <taxon>Eukaryota</taxon>
        <taxon>Fungi</taxon>
        <taxon>Dikarya</taxon>
        <taxon>Ascomycota</taxon>
        <taxon>Pezizomycotina</taxon>
        <taxon>Dothideomycetes</taxon>
        <taxon>Pleosporomycetidae</taxon>
        <taxon>Pleosporales</taxon>
        <taxon>Massarineae</taxon>
        <taxon>Trematosphaeriaceae</taxon>
        <taxon>Trematosphaeria</taxon>
    </lineage>
</organism>
<keyword evidence="4" id="KW-1185">Reference proteome</keyword>
<dbReference type="Pfam" id="PF18648">
    <property type="entry name" value="ADPRTs_Tse2"/>
    <property type="match status" value="1"/>
</dbReference>
<evidence type="ECO:0000313" key="4">
    <source>
        <dbReference type="Proteomes" id="UP000800094"/>
    </source>
</evidence>
<dbReference type="AlphaFoldDB" id="A0A6A6IWC5"/>
<dbReference type="OrthoDB" id="10266325at2759"/>
<proteinExistence type="predicted"/>
<evidence type="ECO:0000259" key="2">
    <source>
        <dbReference type="Pfam" id="PF18648"/>
    </source>
</evidence>
<evidence type="ECO:0000313" key="3">
    <source>
        <dbReference type="EMBL" id="KAF2254666.1"/>
    </source>
</evidence>
<dbReference type="RefSeq" id="XP_033689670.1">
    <property type="nucleotide sequence ID" value="XM_033819849.1"/>
</dbReference>
<gene>
    <name evidence="3" type="ORF">BU26DRAFT_143283</name>
</gene>
<feature type="region of interest" description="Disordered" evidence="1">
    <location>
        <begin position="141"/>
        <end position="166"/>
    </location>
</feature>
<feature type="compositionally biased region" description="Low complexity" evidence="1">
    <location>
        <begin position="144"/>
        <end position="162"/>
    </location>
</feature>
<dbReference type="EMBL" id="ML987190">
    <property type="protein sequence ID" value="KAF2254666.1"/>
    <property type="molecule type" value="Genomic_DNA"/>
</dbReference>
<accession>A0A6A6IWC5</accession>